<reference evidence="2 3" key="1">
    <citation type="submission" date="2020-08" db="EMBL/GenBank/DDBJ databases">
        <title>Sequencing the genomes of 1000 actinobacteria strains.</title>
        <authorList>
            <person name="Klenk H.-P."/>
        </authorList>
    </citation>
    <scope>NUCLEOTIDE SEQUENCE [LARGE SCALE GENOMIC DNA]</scope>
    <source>
        <strain evidence="2 3">DSM 27099</strain>
    </source>
</reference>
<organism evidence="2 3">
    <name type="scientific">Microbacterium endophyticum</name>
    <dbReference type="NCBI Taxonomy" id="1526412"/>
    <lineage>
        <taxon>Bacteria</taxon>
        <taxon>Bacillati</taxon>
        <taxon>Actinomycetota</taxon>
        <taxon>Actinomycetes</taxon>
        <taxon>Micrococcales</taxon>
        <taxon>Microbacteriaceae</taxon>
        <taxon>Microbacterium</taxon>
    </lineage>
</organism>
<feature type="transmembrane region" description="Helical" evidence="1">
    <location>
        <begin position="90"/>
        <end position="109"/>
    </location>
</feature>
<keyword evidence="1" id="KW-0812">Transmembrane</keyword>
<dbReference type="RefSeq" id="WP_165142881.1">
    <property type="nucleotide sequence ID" value="NZ_CP049255.1"/>
</dbReference>
<feature type="transmembrane region" description="Helical" evidence="1">
    <location>
        <begin position="121"/>
        <end position="145"/>
    </location>
</feature>
<name>A0A7W4V095_9MICO</name>
<evidence type="ECO:0000313" key="3">
    <source>
        <dbReference type="Proteomes" id="UP000529310"/>
    </source>
</evidence>
<dbReference type="Proteomes" id="UP000529310">
    <property type="component" value="Unassembled WGS sequence"/>
</dbReference>
<keyword evidence="1" id="KW-1133">Transmembrane helix</keyword>
<feature type="transmembrane region" description="Helical" evidence="1">
    <location>
        <begin position="12"/>
        <end position="39"/>
    </location>
</feature>
<comment type="caution">
    <text evidence="2">The sequence shown here is derived from an EMBL/GenBank/DDBJ whole genome shotgun (WGS) entry which is preliminary data.</text>
</comment>
<proteinExistence type="predicted"/>
<sequence length="155" mass="16489">MSVASPRTTQFFVRRVLIGTSGLVLIVLGITFGLASIPITDVALVALWLLFAVALHDAVLAPLVAVAASFALPLADVIGPVLTRITRASLVASACAALIMIPGIAVRMVGPRNSSIHMTDYLFIIAVLWLTTLAVSGFCILLGLWRASRRPKWAR</sequence>
<protein>
    <submittedName>
        <fullName evidence="2">Uncharacterized protein</fullName>
    </submittedName>
</protein>
<evidence type="ECO:0000313" key="2">
    <source>
        <dbReference type="EMBL" id="MBB2974506.1"/>
    </source>
</evidence>
<keyword evidence="3" id="KW-1185">Reference proteome</keyword>
<accession>A0A7W4V095</accession>
<evidence type="ECO:0000256" key="1">
    <source>
        <dbReference type="SAM" id="Phobius"/>
    </source>
</evidence>
<dbReference type="AlphaFoldDB" id="A0A7W4V095"/>
<dbReference type="EMBL" id="JACHWQ010000001">
    <property type="protein sequence ID" value="MBB2974506.1"/>
    <property type="molecule type" value="Genomic_DNA"/>
</dbReference>
<gene>
    <name evidence="2" type="ORF">FHX49_000047</name>
</gene>
<feature type="transmembrane region" description="Helical" evidence="1">
    <location>
        <begin position="45"/>
        <end position="78"/>
    </location>
</feature>
<keyword evidence="1" id="KW-0472">Membrane</keyword>